<keyword evidence="5" id="KW-0444">Lipid biosynthesis</keyword>
<evidence type="ECO:0000259" key="13">
    <source>
        <dbReference type="Pfam" id="PF06974"/>
    </source>
</evidence>
<gene>
    <name evidence="14" type="ORF">SAMN05216189_103830</name>
    <name evidence="15" type="ORF">SAMN06295949_1347</name>
</gene>
<dbReference type="EC" id="2.3.1.20" evidence="4"/>
<organism evidence="14 17">
    <name type="scientific">Pseudomonas delhiensis</name>
    <dbReference type="NCBI Taxonomy" id="366289"/>
    <lineage>
        <taxon>Bacteria</taxon>
        <taxon>Pseudomonadati</taxon>
        <taxon>Pseudomonadota</taxon>
        <taxon>Gammaproteobacteria</taxon>
        <taxon>Pseudomonadales</taxon>
        <taxon>Pseudomonadaceae</taxon>
        <taxon>Pseudomonas</taxon>
    </lineage>
</organism>
<evidence type="ECO:0000256" key="6">
    <source>
        <dbReference type="ARBA" id="ARBA00022679"/>
    </source>
</evidence>
<dbReference type="GO" id="GO:0071731">
    <property type="term" value="P:response to nitric oxide"/>
    <property type="evidence" value="ECO:0007669"/>
    <property type="project" value="TreeGrafter"/>
</dbReference>
<evidence type="ECO:0000313" key="16">
    <source>
        <dbReference type="Proteomes" id="UP000198309"/>
    </source>
</evidence>
<evidence type="ECO:0000256" key="1">
    <source>
        <dbReference type="ARBA" id="ARBA00004771"/>
    </source>
</evidence>
<dbReference type="NCBIfam" id="TIGR02946">
    <property type="entry name" value="acyl_WS_DGAT"/>
    <property type="match status" value="1"/>
</dbReference>
<dbReference type="PANTHER" id="PTHR31650">
    <property type="entry name" value="O-ACYLTRANSFERASE (WSD1-LIKE) FAMILY PROTEIN"/>
    <property type="match status" value="1"/>
</dbReference>
<keyword evidence="8" id="KW-0443">Lipid metabolism</keyword>
<dbReference type="GO" id="GO:0006071">
    <property type="term" value="P:glycerol metabolic process"/>
    <property type="evidence" value="ECO:0007669"/>
    <property type="project" value="UniProtKB-KW"/>
</dbReference>
<keyword evidence="7" id="KW-0319">Glycerol metabolism</keyword>
<evidence type="ECO:0000256" key="11">
    <source>
        <dbReference type="SAM" id="MobiDB-lite"/>
    </source>
</evidence>
<dbReference type="InterPro" id="IPR014292">
    <property type="entry name" value="Acyl_transf_WS/DGAT"/>
</dbReference>
<proteinExistence type="inferred from homology"/>
<reference evidence="15 16" key="2">
    <citation type="submission" date="2017-06" db="EMBL/GenBank/DDBJ databases">
        <authorList>
            <person name="Varghese N."/>
            <person name="Submissions S."/>
        </authorList>
    </citation>
    <scope>NUCLEOTIDE SEQUENCE [LARGE SCALE GENOMIC DNA]</scope>
    <source>
        <strain evidence="15 16">RLD-1</strain>
    </source>
</reference>
<dbReference type="InterPro" id="IPR045034">
    <property type="entry name" value="O-acyltransferase_WSD1-like"/>
</dbReference>
<feature type="region of interest" description="Disordered" evidence="11">
    <location>
        <begin position="473"/>
        <end position="556"/>
    </location>
</feature>
<keyword evidence="6 14" id="KW-0808">Transferase</keyword>
<dbReference type="GO" id="GO:0001666">
    <property type="term" value="P:response to hypoxia"/>
    <property type="evidence" value="ECO:0007669"/>
    <property type="project" value="TreeGrafter"/>
</dbReference>
<keyword evidence="9 14" id="KW-0012">Acyltransferase</keyword>
<dbReference type="SUPFAM" id="SSF52777">
    <property type="entry name" value="CoA-dependent acyltransferases"/>
    <property type="match status" value="1"/>
</dbReference>
<dbReference type="EMBL" id="FNEC01000038">
    <property type="protein sequence ID" value="SDK45132.1"/>
    <property type="molecule type" value="Genomic_DNA"/>
</dbReference>
<name>A0A239N1F7_9PSED</name>
<comment type="catalytic activity">
    <reaction evidence="10">
        <text>an acyl-CoA + a 1,2-diacyl-sn-glycerol = a triacyl-sn-glycerol + CoA</text>
        <dbReference type="Rhea" id="RHEA:10868"/>
        <dbReference type="ChEBI" id="CHEBI:17815"/>
        <dbReference type="ChEBI" id="CHEBI:57287"/>
        <dbReference type="ChEBI" id="CHEBI:58342"/>
        <dbReference type="ChEBI" id="CHEBI:64615"/>
        <dbReference type="EC" id="2.3.1.20"/>
    </reaction>
</comment>
<accession>A0A239N1F7</accession>
<evidence type="ECO:0000313" key="17">
    <source>
        <dbReference type="Proteomes" id="UP000199693"/>
    </source>
</evidence>
<evidence type="ECO:0000256" key="2">
    <source>
        <dbReference type="ARBA" id="ARBA00005189"/>
    </source>
</evidence>
<evidence type="ECO:0000256" key="8">
    <source>
        <dbReference type="ARBA" id="ARBA00023098"/>
    </source>
</evidence>
<comment type="pathway">
    <text evidence="2">Lipid metabolism.</text>
</comment>
<dbReference type="Pfam" id="PF03007">
    <property type="entry name" value="WS_DGAT_cat"/>
    <property type="match status" value="1"/>
</dbReference>
<dbReference type="InterPro" id="IPR004255">
    <property type="entry name" value="O-acyltransferase_WSD1_N"/>
</dbReference>
<dbReference type="Proteomes" id="UP000199693">
    <property type="component" value="Unassembled WGS sequence"/>
</dbReference>
<evidence type="ECO:0000256" key="3">
    <source>
        <dbReference type="ARBA" id="ARBA00009587"/>
    </source>
</evidence>
<evidence type="ECO:0000256" key="4">
    <source>
        <dbReference type="ARBA" id="ARBA00013244"/>
    </source>
</evidence>
<dbReference type="GO" id="GO:0051701">
    <property type="term" value="P:biological process involved in interaction with host"/>
    <property type="evidence" value="ECO:0007669"/>
    <property type="project" value="TreeGrafter"/>
</dbReference>
<dbReference type="InterPro" id="IPR009721">
    <property type="entry name" value="O-acyltransferase_WSD1_C"/>
</dbReference>
<dbReference type="Proteomes" id="UP000198309">
    <property type="component" value="Unassembled WGS sequence"/>
</dbReference>
<dbReference type="EMBL" id="FZPC01000034">
    <property type="protein sequence ID" value="SNT48282.1"/>
    <property type="molecule type" value="Genomic_DNA"/>
</dbReference>
<feature type="domain" description="O-acyltransferase WSD1-like N-terminal" evidence="12">
    <location>
        <begin position="4"/>
        <end position="274"/>
    </location>
</feature>
<evidence type="ECO:0000259" key="12">
    <source>
        <dbReference type="Pfam" id="PF03007"/>
    </source>
</evidence>
<dbReference type="AlphaFoldDB" id="A0A239N1F7"/>
<comment type="similarity">
    <text evidence="3">Belongs to the long-chain O-acyltransferase family.</text>
</comment>
<dbReference type="GO" id="GO:0004144">
    <property type="term" value="F:diacylglycerol O-acyltransferase activity"/>
    <property type="evidence" value="ECO:0007669"/>
    <property type="project" value="UniProtKB-EC"/>
</dbReference>
<dbReference type="GO" id="GO:0019432">
    <property type="term" value="P:triglyceride biosynthetic process"/>
    <property type="evidence" value="ECO:0007669"/>
    <property type="project" value="UniProtKB-UniPathway"/>
</dbReference>
<protein>
    <recommendedName>
        <fullName evidence="4">diacylglycerol O-acyltransferase</fullName>
        <ecNumber evidence="4">2.3.1.20</ecNumber>
    </recommendedName>
</protein>
<dbReference type="Pfam" id="PF06974">
    <property type="entry name" value="WS_DGAT_C"/>
    <property type="match status" value="1"/>
</dbReference>
<evidence type="ECO:0000256" key="5">
    <source>
        <dbReference type="ARBA" id="ARBA00022516"/>
    </source>
</evidence>
<evidence type="ECO:0000256" key="9">
    <source>
        <dbReference type="ARBA" id="ARBA00023315"/>
    </source>
</evidence>
<dbReference type="GO" id="GO:0005886">
    <property type="term" value="C:plasma membrane"/>
    <property type="evidence" value="ECO:0007669"/>
    <property type="project" value="TreeGrafter"/>
</dbReference>
<sequence length="556" mass="60824">MKHLSGMDAIFLHMESAEMPTHIGSLHVLQLPEGYEGDFYEEVKRYLAGRLHLATVFTRKLAFMPFDLSDPVWVEDEHLDLEHHIRHITLPKPGSNRQLQQVVARAHSSLMDRSRPLWEITIIDGLRSGEVALYAKVHHANVDGQAGIELVRALFDDVPSGRVIPPAPPRLRRNPYQLGVAELAGAAIGNAGRQYVKLARMLPDMLRAGRSLLPVVGDSSLRNWRNLDPRKLLAPRTPLNVAITNQRSFAGRTVPLAEIKEMARQLEVSFNDVVMATVSGALRRYLKASGELPEKPLTAAAPVSLRAPGDDTANNQVSMLAIDLATNEADPLERLRRINASSTQRKEAMNRFRSAIPMDFPIFAAPWLLSGLAAMYGRSRLANWMPPPANLVISNVTGIPMQLYFAGAKVLCYYPVSIPSHGMALNVTVTSYHDRLDYGLIACRRALPDLNDLGDHLLAEHRRLLELARSKAAVAAPQGKAGDTPAGPKRPRSAPRAAPAKRDDARGKPAAKAGHPVKALPKARPATPPRRKVNGAAAQQPSPAPQPAAVETTQVQ</sequence>
<evidence type="ECO:0000313" key="14">
    <source>
        <dbReference type="EMBL" id="SDK45132.1"/>
    </source>
</evidence>
<evidence type="ECO:0000313" key="15">
    <source>
        <dbReference type="EMBL" id="SNT48282.1"/>
    </source>
</evidence>
<evidence type="ECO:0000256" key="10">
    <source>
        <dbReference type="ARBA" id="ARBA00048109"/>
    </source>
</evidence>
<keyword evidence="16" id="KW-1185">Reference proteome</keyword>
<feature type="domain" description="O-acyltransferase WSD1 C-terminal" evidence="13">
    <location>
        <begin position="315"/>
        <end position="458"/>
    </location>
</feature>
<comment type="pathway">
    <text evidence="1">Glycerolipid metabolism; triacylglycerol biosynthesis.</text>
</comment>
<dbReference type="PANTHER" id="PTHR31650:SF1">
    <property type="entry name" value="WAX ESTER SYNTHASE_DIACYLGLYCEROL ACYLTRANSFERASE 4-RELATED"/>
    <property type="match status" value="1"/>
</dbReference>
<dbReference type="UniPathway" id="UPA00282"/>
<reference evidence="14 17" key="1">
    <citation type="submission" date="2016-10" db="EMBL/GenBank/DDBJ databases">
        <authorList>
            <person name="de Groot N.N."/>
        </authorList>
    </citation>
    <scope>NUCLEOTIDE SEQUENCE [LARGE SCALE GENOMIC DNA]</scope>
    <source>
        <strain evidence="14 17">CCM 7361</strain>
    </source>
</reference>
<evidence type="ECO:0000256" key="7">
    <source>
        <dbReference type="ARBA" id="ARBA00022798"/>
    </source>
</evidence>